<dbReference type="SUPFAM" id="SSF53474">
    <property type="entry name" value="alpha/beta-Hydrolases"/>
    <property type="match status" value="1"/>
</dbReference>
<sequence length="439" mass="49657">MSGSSPKGPFTLVTVNTAPERARRLIGRMVEALKDRYTINYAANCETIEEVAPKVKEFQPDVLFCASMWTAEQAEEIQYIARSLRPCIKTHAIPHGLQVERGPDAIVEHLLELRHHVVHFHGFRPAIRVFFALTIYTFAAARPDMLSFRPLRGPSLSRAFSTSRRLNFELSYQVFTPDAKANHAQKGGDPIIFMHGLFGSKMNNRSISKVLTRDLNREVFIVDLRNHGHSPHAPEHNYRIMADDVENFLHRHRISKSVLIGHSMGAKVAMTVALRSPTLVSALVPVDNSPIKAPLGSDFRKYVNGMLEIEAAKVTKQSEADKILAPHEQSVPIRQFLLTNLIRHDDGHLKFRVPLNVLSKSLDEMADFPWHEPGEVHYDGPTLFVRGTKSHYVRDETIPAIKKFFPNAEIADVDAGHWLISEKPEDFRRAVVDFLKKHA</sequence>
<dbReference type="PANTHER" id="PTHR46118">
    <property type="entry name" value="PROTEIN ABHD11"/>
    <property type="match status" value="1"/>
</dbReference>
<keyword evidence="2 4" id="KW-0378">Hydrolase</keyword>
<evidence type="ECO:0000259" key="3">
    <source>
        <dbReference type="Pfam" id="PF00561"/>
    </source>
</evidence>
<evidence type="ECO:0000313" key="4">
    <source>
        <dbReference type="EMBL" id="GAD97984.1"/>
    </source>
</evidence>
<name>V5FJG5_BYSSN</name>
<dbReference type="HOGENOM" id="CLU_624016_0_0_1"/>
<organism evidence="4 5">
    <name type="scientific">Byssochlamys spectabilis (strain No. 5 / NBRC 109023)</name>
    <name type="common">Paecilomyces variotii</name>
    <dbReference type="NCBI Taxonomy" id="1356009"/>
    <lineage>
        <taxon>Eukaryota</taxon>
        <taxon>Fungi</taxon>
        <taxon>Dikarya</taxon>
        <taxon>Ascomycota</taxon>
        <taxon>Pezizomycotina</taxon>
        <taxon>Eurotiomycetes</taxon>
        <taxon>Eurotiomycetidae</taxon>
        <taxon>Eurotiales</taxon>
        <taxon>Thermoascaceae</taxon>
        <taxon>Paecilomyces</taxon>
    </lineage>
</organism>
<dbReference type="InterPro" id="IPR000073">
    <property type="entry name" value="AB_hydrolase_1"/>
</dbReference>
<dbReference type="OrthoDB" id="8119704at2759"/>
<dbReference type="EMBL" id="BAUL01000225">
    <property type="protein sequence ID" value="GAD97984.1"/>
    <property type="molecule type" value="Genomic_DNA"/>
</dbReference>
<evidence type="ECO:0000256" key="1">
    <source>
        <dbReference type="ARBA" id="ARBA00008645"/>
    </source>
</evidence>
<dbReference type="GO" id="GO:0052689">
    <property type="term" value="F:carboxylic ester hydrolase activity"/>
    <property type="evidence" value="ECO:0007669"/>
    <property type="project" value="TreeGrafter"/>
</dbReference>
<dbReference type="eggNOG" id="KOG2382">
    <property type="taxonomic scope" value="Eukaryota"/>
</dbReference>
<dbReference type="Pfam" id="PF00561">
    <property type="entry name" value="Abhydrolase_1"/>
    <property type="match status" value="1"/>
</dbReference>
<keyword evidence="5" id="KW-1185">Reference proteome</keyword>
<gene>
    <name evidence="4" type="ORF">PVAR5_6672</name>
</gene>
<dbReference type="Gene3D" id="3.40.50.1820">
    <property type="entry name" value="alpha/beta hydrolase"/>
    <property type="match status" value="1"/>
</dbReference>
<comment type="similarity">
    <text evidence="1">Belongs to the AB hydrolase superfamily.</text>
</comment>
<dbReference type="InterPro" id="IPR029058">
    <property type="entry name" value="AB_hydrolase_fold"/>
</dbReference>
<proteinExistence type="inferred from homology"/>
<accession>V5FJG5</accession>
<dbReference type="PANTHER" id="PTHR46118:SF4">
    <property type="entry name" value="PROTEIN ABHD11"/>
    <property type="match status" value="1"/>
</dbReference>
<feature type="domain" description="AB hydrolase-1" evidence="3">
    <location>
        <begin position="190"/>
        <end position="424"/>
    </location>
</feature>
<reference evidence="5" key="1">
    <citation type="journal article" date="2014" name="Genome Announc.">
        <title>Draft genome sequence of the formaldehyde-resistant fungus Byssochlamys spectabilis No. 5 (anamorph Paecilomyces variotii No. 5) (NBRC109023).</title>
        <authorList>
            <person name="Oka T."/>
            <person name="Ekino K."/>
            <person name="Fukuda K."/>
            <person name="Nomura Y."/>
        </authorList>
    </citation>
    <scope>NUCLEOTIDE SEQUENCE [LARGE SCALE GENOMIC DNA]</scope>
    <source>
        <strain evidence="5">No. 5 / NBRC 109023</strain>
    </source>
</reference>
<comment type="caution">
    <text evidence="4">The sequence shown here is derived from an EMBL/GenBank/DDBJ whole genome shotgun (WGS) entry which is preliminary data.</text>
</comment>
<dbReference type="InParanoid" id="V5FJG5"/>
<evidence type="ECO:0000313" key="5">
    <source>
        <dbReference type="Proteomes" id="UP000018001"/>
    </source>
</evidence>
<protein>
    <submittedName>
        <fullName evidence="4">Alpha/beta fold family hydrolase, putative</fullName>
    </submittedName>
</protein>
<dbReference type="GO" id="GO:0005739">
    <property type="term" value="C:mitochondrion"/>
    <property type="evidence" value="ECO:0007669"/>
    <property type="project" value="TreeGrafter"/>
</dbReference>
<dbReference type="ESTHER" id="byssn-v5fjg5">
    <property type="family name" value="ABHD11-Acetyl_transferase"/>
</dbReference>
<dbReference type="FunCoup" id="V5FJG5">
    <property type="interactions" value="446"/>
</dbReference>
<dbReference type="FunFam" id="3.40.50.1820:FF:000039">
    <property type="entry name" value="Esterase ybfF"/>
    <property type="match status" value="1"/>
</dbReference>
<evidence type="ECO:0000256" key="2">
    <source>
        <dbReference type="ARBA" id="ARBA00022801"/>
    </source>
</evidence>
<dbReference type="Proteomes" id="UP000018001">
    <property type="component" value="Unassembled WGS sequence"/>
</dbReference>
<dbReference type="AlphaFoldDB" id="V5FJG5"/>